<dbReference type="InterPro" id="IPR005135">
    <property type="entry name" value="Endo/exonuclease/phosphatase"/>
</dbReference>
<sequence length="1707" mass="193252">MADELEEMCRRMRLSDHEKQHIRLRKERVSKSHQEAKFSLLFKLQTTRPFNGEAFKRSVRAMWSVHGDLLLSEIDDNLFVAAFPSEAALHRILAFSPWTFDKKLILLARFVGDLQPSAVKFTHSAFWIRIVNLPIKSMTREVGEDIGRAVGKLLEVDVPNENGIAWGRFLRIRVEVEIAKPLMRGCIIQIEDDKPVWVDFRYEHLPIFCYKCGLLGHSSSDCITSRSSSRSSVFYRDQYGPWLRAVPVRHYQAARRQAGHGEGTGNCSNSNSYGDEGSGGGDTGETESRREDRIEVTPAAINALHTEQDQRRIPDFKEMGNAEKEALYVPNFMEVQMDCTVNESAALIVNQDLGQKSGTNTSNLDRASDQMEQILKEDCEDKSQGMVTEQAGGHDAARGKVSDSNIRCGGEMENIGRAGLIGPDLAKAQIRKPKWKKRARANINSEEANSINFQVGLRGKRLLQYEGDAGFAEEAGNILKKARSSGEVITHDSVSAAAVEQPCRERTSHAGEERRSRYCVPYGNTVRGGGLALFWSSSVTVHVQNYSNNHIDADIVGEDGLMWRLTGFYGNPERRLRGYSWALLRHLCSSHSLPWMVMGDFNEVTSLEEQWGRLDRSLPQMAAFRDALADCSLQDIGFQGPAFSWSNRREDGALVRARLDRCVANNEWVLIFPNHQVHHTVFAASDHMGLMVILNSPQVVYNGNRKRLFRFENVWIRELGCEDSIKAAWSCPVSGTPMFIVAQKIKNCRIHLLQWSQTQVNINPRIIESKKRRLAQLECSPMNEYSSREVNALRREINVLMEKEETFWRQRSRVAWLKEGDRNTKFFHACASQRKKTNLIKGLRDSQGVWHNEAASISNIAVEYFHNLFASSNPDCIREVVDKVDAIVTPQMNDDLSREFTNEEIHHALFQMSPSKAPGPDDSQSAFIPGRLISDNVIMAFEVLHYLKNLGAGANFQMAAKLDMSKAYDRVEWNFLQAILLKLGFHRRWVNLLMSCVSSTSFAVMVNGVPNGYIKPSRGLRQGDPLSPYLFLLCAEGLSALIRKAERDQLIRGIAICRGGPRLSHLFFADDSVIFCRASQHEGEVLQAILKLYERASGQKINEGKTAFFFSKNTPSAVRSDILSMFGASPVSQFEKYLGLPPILGRSKKRAFNEIKDRIWKRLQGWKENLLSQAGREILIKAVVQAVPIYAMCCFKLPAGLCNEICSLANQFWWGKRRGERKIHWVSRKKLVRPKQDGGMGFRDLQLFNKALLARQGWRLMQHPQSLIFRFLKSKYFPHTTFLEAQLSGNVSYVWRSICEARQVLRDGLRWRVGNGTDIKIWKDAWLPTPTSFKVISPAHVSHSEASVDWLIDGNVMQWNLDKLRQFLLPRDVEIIKQIPLSLRRPRDKLIWTGTKSGNFTVKSAYKLLLNQTNVASGSSSNGMGAASLWTRIWSAQVPPKVRLFMWRACSDILPTKTKLFDKGLIHSVSCLWCEGEPESSSHILWQCDFAQKIWMACPVSIPSCCSVSMTFKDFILSCLDVLSNADSEILFTTAWEIWNARNRFHWENVSSTVNDIWQRAAALALDFKEAGLQNQAVGGGSVVPLASRWRPPDQGFFKINTGFSVDSQLNLVGVACLVRDAVGSVKAAMKQRMMVYEDKLQLQASVVLAAVKFAFDVGLRRVEVDISFHELYHLLQSLLPWLQRRCPQLLLRCGLITALRVSPHVY</sequence>
<dbReference type="SUPFAM" id="SSF56672">
    <property type="entry name" value="DNA/RNA polymerases"/>
    <property type="match status" value="1"/>
</dbReference>
<feature type="domain" description="CCHC-type" evidence="3">
    <location>
        <begin position="209"/>
        <end position="222"/>
    </location>
</feature>
<proteinExistence type="predicted"/>
<protein>
    <recommendedName>
        <fullName evidence="6">CCHC-type domain-containing protein</fullName>
    </recommendedName>
</protein>
<evidence type="ECO:0000259" key="3">
    <source>
        <dbReference type="PROSITE" id="PS50158"/>
    </source>
</evidence>
<evidence type="ECO:0000256" key="1">
    <source>
        <dbReference type="PROSITE-ProRule" id="PRU00047"/>
    </source>
</evidence>
<accession>A0A2N9GW67</accession>
<dbReference type="Pfam" id="PF03372">
    <property type="entry name" value="Exo_endo_phos"/>
    <property type="match status" value="1"/>
</dbReference>
<evidence type="ECO:0000256" key="2">
    <source>
        <dbReference type="SAM" id="MobiDB-lite"/>
    </source>
</evidence>
<dbReference type="InterPro" id="IPR043502">
    <property type="entry name" value="DNA/RNA_pol_sf"/>
</dbReference>
<keyword evidence="1" id="KW-0862">Zinc</keyword>
<dbReference type="InterPro" id="IPR036691">
    <property type="entry name" value="Endo/exonu/phosph_ase_sf"/>
</dbReference>
<dbReference type="InterPro" id="IPR000477">
    <property type="entry name" value="RT_dom"/>
</dbReference>
<keyword evidence="1" id="KW-0479">Metal-binding</keyword>
<dbReference type="PANTHER" id="PTHR33116:SF86">
    <property type="entry name" value="REVERSE TRANSCRIPTASE DOMAIN-CONTAINING PROTEIN"/>
    <property type="match status" value="1"/>
</dbReference>
<dbReference type="Pfam" id="PF14392">
    <property type="entry name" value="zf-CCHC_4"/>
    <property type="match status" value="1"/>
</dbReference>
<dbReference type="GO" id="GO:0003824">
    <property type="term" value="F:catalytic activity"/>
    <property type="evidence" value="ECO:0007669"/>
    <property type="project" value="InterPro"/>
</dbReference>
<reference evidence="5" key="1">
    <citation type="submission" date="2018-02" db="EMBL/GenBank/DDBJ databases">
        <authorList>
            <person name="Cohen D.B."/>
            <person name="Kent A.D."/>
        </authorList>
    </citation>
    <scope>NUCLEOTIDE SEQUENCE</scope>
</reference>
<evidence type="ECO:0000313" key="5">
    <source>
        <dbReference type="EMBL" id="SPD03758.1"/>
    </source>
</evidence>
<dbReference type="InterPro" id="IPR026960">
    <property type="entry name" value="RVT-Znf"/>
</dbReference>
<dbReference type="CDD" id="cd01650">
    <property type="entry name" value="RT_nLTR_like"/>
    <property type="match status" value="1"/>
</dbReference>
<evidence type="ECO:0000259" key="4">
    <source>
        <dbReference type="PROSITE" id="PS50878"/>
    </source>
</evidence>
<name>A0A2N9GW67_FAGSY</name>
<organism evidence="5">
    <name type="scientific">Fagus sylvatica</name>
    <name type="common">Beechnut</name>
    <dbReference type="NCBI Taxonomy" id="28930"/>
    <lineage>
        <taxon>Eukaryota</taxon>
        <taxon>Viridiplantae</taxon>
        <taxon>Streptophyta</taxon>
        <taxon>Embryophyta</taxon>
        <taxon>Tracheophyta</taxon>
        <taxon>Spermatophyta</taxon>
        <taxon>Magnoliopsida</taxon>
        <taxon>eudicotyledons</taxon>
        <taxon>Gunneridae</taxon>
        <taxon>Pentapetalae</taxon>
        <taxon>rosids</taxon>
        <taxon>fabids</taxon>
        <taxon>Fagales</taxon>
        <taxon>Fagaceae</taxon>
        <taxon>Fagus</taxon>
    </lineage>
</organism>
<dbReference type="PROSITE" id="PS50158">
    <property type="entry name" value="ZF_CCHC"/>
    <property type="match status" value="1"/>
</dbReference>
<feature type="region of interest" description="Disordered" evidence="2">
    <location>
        <begin position="254"/>
        <end position="293"/>
    </location>
</feature>
<dbReference type="Gene3D" id="3.60.10.10">
    <property type="entry name" value="Endonuclease/exonuclease/phosphatase"/>
    <property type="match status" value="1"/>
</dbReference>
<gene>
    <name evidence="5" type="ORF">FSB_LOCUS31640</name>
</gene>
<dbReference type="PROSITE" id="PS50878">
    <property type="entry name" value="RT_POL"/>
    <property type="match status" value="1"/>
</dbReference>
<dbReference type="PANTHER" id="PTHR33116">
    <property type="entry name" value="REVERSE TRANSCRIPTASE ZINC-BINDING DOMAIN-CONTAINING PROTEIN-RELATED-RELATED"/>
    <property type="match status" value="1"/>
</dbReference>
<dbReference type="InterPro" id="IPR001878">
    <property type="entry name" value="Znf_CCHC"/>
</dbReference>
<dbReference type="GO" id="GO:0008270">
    <property type="term" value="F:zinc ion binding"/>
    <property type="evidence" value="ECO:0007669"/>
    <property type="project" value="UniProtKB-KW"/>
</dbReference>
<keyword evidence="1" id="KW-0863">Zinc-finger</keyword>
<dbReference type="SUPFAM" id="SSF56219">
    <property type="entry name" value="DNase I-like"/>
    <property type="match status" value="1"/>
</dbReference>
<dbReference type="Pfam" id="PF00078">
    <property type="entry name" value="RVT_1"/>
    <property type="match status" value="1"/>
</dbReference>
<dbReference type="InterPro" id="IPR025836">
    <property type="entry name" value="Zn_knuckle_CX2CX4HX4C"/>
</dbReference>
<evidence type="ECO:0008006" key="6">
    <source>
        <dbReference type="Google" id="ProtNLM"/>
    </source>
</evidence>
<dbReference type="EMBL" id="OIVN01002447">
    <property type="protein sequence ID" value="SPD03758.1"/>
    <property type="molecule type" value="Genomic_DNA"/>
</dbReference>
<dbReference type="GO" id="GO:0003676">
    <property type="term" value="F:nucleic acid binding"/>
    <property type="evidence" value="ECO:0007669"/>
    <property type="project" value="InterPro"/>
</dbReference>
<feature type="domain" description="Reverse transcriptase" evidence="4">
    <location>
        <begin position="798"/>
        <end position="1142"/>
    </location>
</feature>
<dbReference type="Pfam" id="PF13966">
    <property type="entry name" value="zf-RVT"/>
    <property type="match status" value="1"/>
</dbReference>